<organism evidence="1 2">
    <name type="scientific">Photobacterium rosenbergii</name>
    <dbReference type="NCBI Taxonomy" id="294936"/>
    <lineage>
        <taxon>Bacteria</taxon>
        <taxon>Pseudomonadati</taxon>
        <taxon>Pseudomonadota</taxon>
        <taxon>Gammaproteobacteria</taxon>
        <taxon>Vibrionales</taxon>
        <taxon>Vibrionaceae</taxon>
        <taxon>Photobacterium</taxon>
    </lineage>
</organism>
<dbReference type="EMBL" id="PYMB01000001">
    <property type="protein sequence ID" value="PSW16195.1"/>
    <property type="molecule type" value="Genomic_DNA"/>
</dbReference>
<name>A0A2T3NKZ7_9GAMM</name>
<sequence length="83" mass="9828">MLSALVIVIFIFSREGKRWYVDEYNRELRDFGCISDSYGKRYLMFPLLLVLNDLKKAEEYIGWHDSQLLDESDQLLGSFKKNS</sequence>
<accession>A0A2T3NKZ7</accession>
<protein>
    <submittedName>
        <fullName evidence="1">Uncharacterized protein</fullName>
    </submittedName>
</protein>
<dbReference type="Proteomes" id="UP000241346">
    <property type="component" value="Unassembled WGS sequence"/>
</dbReference>
<evidence type="ECO:0000313" key="2">
    <source>
        <dbReference type="Proteomes" id="UP000241346"/>
    </source>
</evidence>
<comment type="caution">
    <text evidence="1">The sequence shown here is derived from an EMBL/GenBank/DDBJ whole genome shotgun (WGS) entry which is preliminary data.</text>
</comment>
<proteinExistence type="predicted"/>
<dbReference type="AlphaFoldDB" id="A0A2T3NKZ7"/>
<reference evidence="1 2" key="1">
    <citation type="submission" date="2018-03" db="EMBL/GenBank/DDBJ databases">
        <title>Whole genome sequencing of Histamine producing bacteria.</title>
        <authorList>
            <person name="Butler K."/>
        </authorList>
    </citation>
    <scope>NUCLEOTIDE SEQUENCE [LARGE SCALE GENOMIC DNA]</scope>
    <source>
        <strain evidence="1 2">DSM 19138</strain>
    </source>
</reference>
<gene>
    <name evidence="1" type="ORF">C9J01_04120</name>
</gene>
<evidence type="ECO:0000313" key="1">
    <source>
        <dbReference type="EMBL" id="PSW16195.1"/>
    </source>
</evidence>